<dbReference type="EMBL" id="LNXV01000014">
    <property type="protein sequence ID" value="KTC83766.1"/>
    <property type="molecule type" value="Genomic_DNA"/>
</dbReference>
<proteinExistence type="predicted"/>
<dbReference type="PANTHER" id="PTHR45648:SF22">
    <property type="entry name" value="GDSL LIPASE_ACYLHYDROLASE FAMILY PROTEIN (AFU_ORTHOLOGUE AFUA_4G14700)"/>
    <property type="match status" value="1"/>
</dbReference>
<evidence type="ECO:0000256" key="1">
    <source>
        <dbReference type="ARBA" id="ARBA00022801"/>
    </source>
</evidence>
<dbReference type="Gene3D" id="3.40.50.1110">
    <property type="entry name" value="SGNH hydrolase"/>
    <property type="match status" value="1"/>
</dbReference>
<keyword evidence="1" id="KW-0378">Hydrolase</keyword>
<dbReference type="STRING" id="29422.Lbru_1664"/>
<dbReference type="PATRIC" id="fig|29422.6.peg.1765"/>
<dbReference type="OrthoDB" id="5659842at2"/>
<organism evidence="2 3">
    <name type="scientific">Legionella brunensis</name>
    <dbReference type="NCBI Taxonomy" id="29422"/>
    <lineage>
        <taxon>Bacteria</taxon>
        <taxon>Pseudomonadati</taxon>
        <taxon>Pseudomonadota</taxon>
        <taxon>Gammaproteobacteria</taxon>
        <taxon>Legionellales</taxon>
        <taxon>Legionellaceae</taxon>
        <taxon>Legionella</taxon>
    </lineage>
</organism>
<name>A0A0W0SK76_9GAMM</name>
<evidence type="ECO:0000313" key="2">
    <source>
        <dbReference type="EMBL" id="KTC83766.1"/>
    </source>
</evidence>
<accession>A0A0W0SK76</accession>
<dbReference type="InterPro" id="IPR001087">
    <property type="entry name" value="GDSL"/>
</dbReference>
<dbReference type="GO" id="GO:0016788">
    <property type="term" value="F:hydrolase activity, acting on ester bonds"/>
    <property type="evidence" value="ECO:0007669"/>
    <property type="project" value="InterPro"/>
</dbReference>
<dbReference type="SUPFAM" id="SSF52266">
    <property type="entry name" value="SGNH hydrolase"/>
    <property type="match status" value="1"/>
</dbReference>
<dbReference type="CDD" id="cd01846">
    <property type="entry name" value="fatty_acyltransferase_like"/>
    <property type="match status" value="1"/>
</dbReference>
<comment type="caution">
    <text evidence="2">The sequence shown here is derived from an EMBL/GenBank/DDBJ whole genome shotgun (WGS) entry which is preliminary data.</text>
</comment>
<keyword evidence="3" id="KW-1185">Reference proteome</keyword>
<gene>
    <name evidence="2" type="ORF">Lbru_1664</name>
</gene>
<protein>
    <submittedName>
        <fullName evidence="2">Putative thermolabile hemolysin</fullName>
    </submittedName>
</protein>
<dbReference type="AlphaFoldDB" id="A0A0W0SK76"/>
<dbReference type="PANTHER" id="PTHR45648">
    <property type="entry name" value="GDSL LIPASE/ACYLHYDROLASE FAMILY PROTEIN (AFU_ORTHOLOGUE AFUA_4G14700)"/>
    <property type="match status" value="1"/>
</dbReference>
<evidence type="ECO:0000313" key="3">
    <source>
        <dbReference type="Proteomes" id="UP000054742"/>
    </source>
</evidence>
<dbReference type="RefSeq" id="WP_058441739.1">
    <property type="nucleotide sequence ID" value="NZ_CAAAHU010000020.1"/>
</dbReference>
<dbReference type="InterPro" id="IPR036514">
    <property type="entry name" value="SGNH_hydro_sf"/>
</dbReference>
<dbReference type="Proteomes" id="UP000054742">
    <property type="component" value="Unassembled WGS sequence"/>
</dbReference>
<sequence>MPKPKIEYIVSMGDSLSDPAPGTMDHRKLFGIIPMDGLSGLKGNSPKGAFTNGDVWITDFGLEYAEKDLAERGKITLENLDKIRDLDLASYRRIDYKGQDFVRYYDEGGLTSYNYSGRITANLKLLATEEIVSTLDQKRDLLFADDKARGITEQHKKHTLVVEWSGANDLITVNSKPTEEEAKKAVEARLHNVKELIKKGYRHFALFNLPDLSLTPHFQALSKKEQENAKKVCLYFNRLLEEGMKKLSEEHEDCSLNVFDVNKFFTQAYENPEKFGLDPAKLHKPFIESEDFKKSKTYAPGYMFWDDKHPTARVHELLAENFYSEYEEKYHFTAPHESLITLFRENYGQRWEDDMNGWFGFFRQSNLPNYKSPHLQLTAILKHALYEGGDRTRDTIIHLGWINSKNELISNNPALVSAWEMIMEKQEDNSIELSAVSLFNYE</sequence>
<dbReference type="Pfam" id="PF00657">
    <property type="entry name" value="Lipase_GDSL"/>
    <property type="match status" value="1"/>
</dbReference>
<dbReference type="InterPro" id="IPR051058">
    <property type="entry name" value="GDSL_Est/Lipase"/>
</dbReference>
<reference evidence="2 3" key="1">
    <citation type="submission" date="2015-11" db="EMBL/GenBank/DDBJ databases">
        <title>Genomic analysis of 38 Legionella species identifies large and diverse effector repertoires.</title>
        <authorList>
            <person name="Burstein D."/>
            <person name="Amaro F."/>
            <person name="Zusman T."/>
            <person name="Lifshitz Z."/>
            <person name="Cohen O."/>
            <person name="Gilbert J.A."/>
            <person name="Pupko T."/>
            <person name="Shuman H.A."/>
            <person name="Segal G."/>
        </authorList>
    </citation>
    <scope>NUCLEOTIDE SEQUENCE [LARGE SCALE GENOMIC DNA]</scope>
    <source>
        <strain evidence="2 3">ATCC 43878</strain>
    </source>
</reference>